<feature type="transmembrane region" description="Helical" evidence="1">
    <location>
        <begin position="6"/>
        <end position="27"/>
    </location>
</feature>
<dbReference type="Proteomes" id="UP000001396">
    <property type="component" value="Unassembled WGS sequence"/>
</dbReference>
<dbReference type="RefSeq" id="XP_020431861.1">
    <property type="nucleotide sequence ID" value="XM_020578266.1"/>
</dbReference>
<evidence type="ECO:0000313" key="3">
    <source>
        <dbReference type="Proteomes" id="UP000001396"/>
    </source>
</evidence>
<name>D3BFY0_HETP5</name>
<comment type="caution">
    <text evidence="2">The sequence shown here is derived from an EMBL/GenBank/DDBJ whole genome shotgun (WGS) entry which is preliminary data.</text>
</comment>
<reference evidence="2 3" key="1">
    <citation type="journal article" date="2011" name="Genome Res.">
        <title>Phylogeny-wide analysis of social amoeba genomes highlights ancient origins for complex intercellular communication.</title>
        <authorList>
            <person name="Heidel A.J."/>
            <person name="Lawal H.M."/>
            <person name="Felder M."/>
            <person name="Schilde C."/>
            <person name="Helps N.R."/>
            <person name="Tunggal B."/>
            <person name="Rivero F."/>
            <person name="John U."/>
            <person name="Schleicher M."/>
            <person name="Eichinger L."/>
            <person name="Platzer M."/>
            <person name="Noegel A.A."/>
            <person name="Schaap P."/>
            <person name="Gloeckner G."/>
        </authorList>
    </citation>
    <scope>NUCLEOTIDE SEQUENCE [LARGE SCALE GENOMIC DNA]</scope>
    <source>
        <strain evidence="3">ATCC 26659 / Pp 5 / PN500</strain>
    </source>
</reference>
<accession>D3BFY0</accession>
<dbReference type="GeneID" id="31362912"/>
<evidence type="ECO:0000256" key="1">
    <source>
        <dbReference type="SAM" id="Phobius"/>
    </source>
</evidence>
<organism evidence="2 3">
    <name type="scientific">Heterostelium pallidum (strain ATCC 26659 / Pp 5 / PN500)</name>
    <name type="common">Cellular slime mold</name>
    <name type="synonym">Polysphondylium pallidum</name>
    <dbReference type="NCBI Taxonomy" id="670386"/>
    <lineage>
        <taxon>Eukaryota</taxon>
        <taxon>Amoebozoa</taxon>
        <taxon>Evosea</taxon>
        <taxon>Eumycetozoa</taxon>
        <taxon>Dictyostelia</taxon>
        <taxon>Acytosteliales</taxon>
        <taxon>Acytosteliaceae</taxon>
        <taxon>Heterostelium</taxon>
    </lineage>
</organism>
<dbReference type="EMBL" id="ADBJ01000032">
    <property type="protein sequence ID" value="EFA79740.1"/>
    <property type="molecule type" value="Genomic_DNA"/>
</dbReference>
<evidence type="ECO:0000313" key="2">
    <source>
        <dbReference type="EMBL" id="EFA79740.1"/>
    </source>
</evidence>
<keyword evidence="3" id="KW-1185">Reference proteome</keyword>
<sequence length="146" mass="16892">MNKNIYFIFLILLLVTPILCTFTCKYARFYHIYMNYMCISGYKENAYIEGHACIYPNEKTTTYGFLGLHNTTTNITDTIFGSTTYGTMGIESISKYIYNFTEITAVFKLTNLTGGEFELTYFNTILINKNRQYNSDLKQTGKEVLN</sequence>
<keyword evidence="1" id="KW-1133">Transmembrane helix</keyword>
<dbReference type="InParanoid" id="D3BFY0"/>
<proteinExistence type="predicted"/>
<dbReference type="AlphaFoldDB" id="D3BFY0"/>
<keyword evidence="1" id="KW-0472">Membrane</keyword>
<keyword evidence="1" id="KW-0812">Transmembrane</keyword>
<protein>
    <submittedName>
        <fullName evidence="2">Uncharacterized protein</fullName>
    </submittedName>
</protein>
<gene>
    <name evidence="2" type="ORF">PPL_07431</name>
</gene>